<dbReference type="AlphaFoldDB" id="A0AAJ6AL68"/>
<accession>A0AAJ6AL68</accession>
<dbReference type="InterPro" id="IPR000387">
    <property type="entry name" value="Tyr_Pase_dom"/>
</dbReference>
<dbReference type="InterPro" id="IPR029021">
    <property type="entry name" value="Prot-tyrosine_phosphatase-like"/>
</dbReference>
<feature type="region of interest" description="Disordered" evidence="2">
    <location>
        <begin position="1"/>
        <end position="24"/>
    </location>
</feature>
<proteinExistence type="inferred from homology"/>
<name>A0AAJ6AL68_9MICC</name>
<dbReference type="PROSITE" id="PS50056">
    <property type="entry name" value="TYR_PHOSPHATASE_2"/>
    <property type="match status" value="1"/>
</dbReference>
<dbReference type="GO" id="GO:0004725">
    <property type="term" value="F:protein tyrosine phosphatase activity"/>
    <property type="evidence" value="ECO:0007669"/>
    <property type="project" value="UniProtKB-EC"/>
</dbReference>
<reference evidence="4 5" key="1">
    <citation type="submission" date="2023-03" db="EMBL/GenBank/DDBJ databases">
        <title>Complete genome sequences of several Auritidibacter ignavus strains isolated from ear infections.</title>
        <authorList>
            <person name="Baehr T."/>
            <person name="Baumhoegger A.M."/>
        </authorList>
    </citation>
    <scope>NUCLEOTIDE SEQUENCE [LARGE SCALE GENOMIC DNA]</scope>
    <source>
        <strain evidence="4 5">BABAE-6</strain>
    </source>
</reference>
<evidence type="ECO:0000259" key="3">
    <source>
        <dbReference type="PROSITE" id="PS50056"/>
    </source>
</evidence>
<keyword evidence="4" id="KW-0378">Hydrolase</keyword>
<organism evidence="4 5">
    <name type="scientific">Auritidibacter ignavus</name>
    <dbReference type="NCBI Taxonomy" id="678932"/>
    <lineage>
        <taxon>Bacteria</taxon>
        <taxon>Bacillati</taxon>
        <taxon>Actinomycetota</taxon>
        <taxon>Actinomycetes</taxon>
        <taxon>Micrococcales</taxon>
        <taxon>Micrococcaceae</taxon>
        <taxon>Auritidibacter</taxon>
    </lineage>
</organism>
<evidence type="ECO:0000256" key="1">
    <source>
        <dbReference type="ARBA" id="ARBA00009580"/>
    </source>
</evidence>
<feature type="domain" description="Tyrosine specific protein phosphatases" evidence="3">
    <location>
        <begin position="90"/>
        <end position="141"/>
    </location>
</feature>
<sequence length="244" mass="26713">MAPWGDPNSIHNLRPLPGVTSTAKGPAKIYRSSVPGKLQLSAPELCAVDGIGTVIDLREPEEILQRPDTLPEHVGYINIPLYRGPVPRDEPILQVYSRLITQRGAQLVCVLKAVTMALDDGVLIHCTAGKDRTGLVAALVLSVAGIHRDIIVADYARSADELPDSYHAQVATEMSSQWDTSSEEFSQALRLHTLSPASAMRHLLEHLDHRYGSVARFLDCVGFSLPEQRVLAEHLHARREPKGA</sequence>
<dbReference type="RefSeq" id="WP_110098807.1">
    <property type="nucleotide sequence ID" value="NZ_CP122561.1"/>
</dbReference>
<evidence type="ECO:0000256" key="2">
    <source>
        <dbReference type="SAM" id="MobiDB-lite"/>
    </source>
</evidence>
<protein>
    <submittedName>
        <fullName evidence="4">Tyrosine-protein phosphatase</fullName>
        <ecNumber evidence="4">3.1.3.48</ecNumber>
    </submittedName>
</protein>
<dbReference type="InterPro" id="IPR026893">
    <property type="entry name" value="Tyr/Ser_Pase_IphP-type"/>
</dbReference>
<comment type="similarity">
    <text evidence="1">Belongs to the protein-tyrosine phosphatase family.</text>
</comment>
<dbReference type="InterPro" id="IPR016130">
    <property type="entry name" value="Tyr_Pase_AS"/>
</dbReference>
<dbReference type="PANTHER" id="PTHR31126">
    <property type="entry name" value="TYROSINE-PROTEIN PHOSPHATASE"/>
    <property type="match status" value="1"/>
</dbReference>
<evidence type="ECO:0000313" key="4">
    <source>
        <dbReference type="EMBL" id="WGH94279.1"/>
    </source>
</evidence>
<dbReference type="Pfam" id="PF13350">
    <property type="entry name" value="Y_phosphatase3"/>
    <property type="match status" value="1"/>
</dbReference>
<gene>
    <name evidence="4" type="ORF">QDX21_05680</name>
</gene>
<dbReference type="Gene3D" id="3.90.190.10">
    <property type="entry name" value="Protein tyrosine phosphatase superfamily"/>
    <property type="match status" value="1"/>
</dbReference>
<dbReference type="EC" id="3.1.3.48" evidence="4"/>
<dbReference type="PROSITE" id="PS00383">
    <property type="entry name" value="TYR_PHOSPHATASE_1"/>
    <property type="match status" value="1"/>
</dbReference>
<dbReference type="Proteomes" id="UP001224674">
    <property type="component" value="Chromosome"/>
</dbReference>
<dbReference type="SUPFAM" id="SSF52799">
    <property type="entry name" value="(Phosphotyrosine protein) phosphatases II"/>
    <property type="match status" value="1"/>
</dbReference>
<dbReference type="PANTHER" id="PTHR31126:SF1">
    <property type="entry name" value="TYROSINE SPECIFIC PROTEIN PHOSPHATASES DOMAIN-CONTAINING PROTEIN"/>
    <property type="match status" value="1"/>
</dbReference>
<evidence type="ECO:0000313" key="5">
    <source>
        <dbReference type="Proteomes" id="UP001224674"/>
    </source>
</evidence>
<dbReference type="EMBL" id="CP122566">
    <property type="protein sequence ID" value="WGH94279.1"/>
    <property type="molecule type" value="Genomic_DNA"/>
</dbReference>
<keyword evidence="5" id="KW-1185">Reference proteome</keyword>